<gene>
    <name evidence="1" type="ORF">BRARA_C02150</name>
</gene>
<organism evidence="1 2">
    <name type="scientific">Brassica campestris</name>
    <name type="common">Field mustard</name>
    <dbReference type="NCBI Taxonomy" id="3711"/>
    <lineage>
        <taxon>Eukaryota</taxon>
        <taxon>Viridiplantae</taxon>
        <taxon>Streptophyta</taxon>
        <taxon>Embryophyta</taxon>
        <taxon>Tracheophyta</taxon>
        <taxon>Spermatophyta</taxon>
        <taxon>Magnoliopsida</taxon>
        <taxon>eudicotyledons</taxon>
        <taxon>Gunneridae</taxon>
        <taxon>Pentapetalae</taxon>
        <taxon>rosids</taxon>
        <taxon>malvids</taxon>
        <taxon>Brassicales</taxon>
        <taxon>Brassicaceae</taxon>
        <taxon>Brassiceae</taxon>
        <taxon>Brassica</taxon>
    </lineage>
</organism>
<protein>
    <submittedName>
        <fullName evidence="1">Uncharacterized protein</fullName>
    </submittedName>
</protein>
<dbReference type="Proteomes" id="UP000264353">
    <property type="component" value="Chromosome A3"/>
</dbReference>
<accession>A0A397ZX21</accession>
<evidence type="ECO:0000313" key="2">
    <source>
        <dbReference type="Proteomes" id="UP000264353"/>
    </source>
</evidence>
<reference evidence="1 2" key="1">
    <citation type="submission" date="2018-06" db="EMBL/GenBank/DDBJ databases">
        <title>WGS assembly of Brassica rapa FPsc.</title>
        <authorList>
            <person name="Bowman J."/>
            <person name="Kohchi T."/>
            <person name="Yamato K."/>
            <person name="Jenkins J."/>
            <person name="Shu S."/>
            <person name="Ishizaki K."/>
            <person name="Yamaoka S."/>
            <person name="Nishihama R."/>
            <person name="Nakamura Y."/>
            <person name="Berger F."/>
            <person name="Adam C."/>
            <person name="Aki S."/>
            <person name="Althoff F."/>
            <person name="Araki T."/>
            <person name="Arteaga-Vazquez M."/>
            <person name="Balasubrmanian S."/>
            <person name="Bauer D."/>
            <person name="Boehm C."/>
            <person name="Briginshaw L."/>
            <person name="Caballero-Perez J."/>
            <person name="Catarino B."/>
            <person name="Chen F."/>
            <person name="Chiyoda S."/>
            <person name="Chovatia M."/>
            <person name="Davies K."/>
            <person name="Delmans M."/>
            <person name="Demura T."/>
            <person name="Dierschke T."/>
            <person name="Dolan L."/>
            <person name="Dorantes-Acosta A."/>
            <person name="Eklund D."/>
            <person name="Florent S."/>
            <person name="Flores-Sandoval E."/>
            <person name="Fujiyama A."/>
            <person name="Fukuzawa H."/>
            <person name="Galik B."/>
            <person name="Grimanelli D."/>
            <person name="Grimwood J."/>
            <person name="Grossniklaus U."/>
            <person name="Hamada T."/>
            <person name="Haseloff J."/>
            <person name="Hetherington A."/>
            <person name="Higo A."/>
            <person name="Hirakawa Y."/>
            <person name="Hundley H."/>
            <person name="Ikeda Y."/>
            <person name="Inoue K."/>
            <person name="Inoue S."/>
            <person name="Ishida S."/>
            <person name="Jia Q."/>
            <person name="Kakita M."/>
            <person name="Kanazawa T."/>
            <person name="Kawai Y."/>
            <person name="Kawashima T."/>
            <person name="Kennedy M."/>
            <person name="Kinose K."/>
            <person name="Kinoshita T."/>
            <person name="Kohara Y."/>
            <person name="Koide E."/>
            <person name="Komatsu K."/>
            <person name="Kopischke S."/>
            <person name="Kubo M."/>
            <person name="Kyozuka J."/>
            <person name="Lagercrantz U."/>
            <person name="Lin S."/>
            <person name="Lindquist E."/>
            <person name="Lipzen A."/>
            <person name="Lu C."/>
            <person name="Luna E."/>
            <person name="Martienssen R."/>
            <person name="Minamino N."/>
            <person name="Mizutani M."/>
            <person name="Mizutani M."/>
            <person name="Mochizuki N."/>
            <person name="Monte I."/>
            <person name="Mosher R."/>
            <person name="Nagasaki H."/>
            <person name="Nakagami H."/>
            <person name="Naramoto S."/>
            <person name="Nishitani K."/>
            <person name="Ohtani M."/>
            <person name="Okamoto T."/>
            <person name="Okumura M."/>
            <person name="Phillips J."/>
            <person name="Pollak B."/>
            <person name="Reinders A."/>
            <person name="Roevekamp M."/>
            <person name="Sano R."/>
            <person name="Sawa S."/>
            <person name="Schmid M."/>
            <person name="Shirakawa M."/>
            <person name="Solano R."/>
            <person name="Spunde A."/>
            <person name="Suetsugu N."/>
            <person name="Sugano S."/>
            <person name="Sugiyama A."/>
            <person name="Sun R."/>
            <person name="Suzuki Y."/>
            <person name="Takenaka M."/>
            <person name="Takezawa D."/>
            <person name="Tomogane H."/>
            <person name="Tsuzuki M."/>
            <person name="Ueda T."/>
            <person name="Umeda M."/>
            <person name="Ward J."/>
            <person name="Watanabe Y."/>
            <person name="Yazaki K."/>
            <person name="Yokoyama R."/>
            <person name="Yoshitake Y."/>
            <person name="Yotsui I."/>
            <person name="Zachgo S."/>
            <person name="Schmutz J."/>
        </authorList>
    </citation>
    <scope>NUCLEOTIDE SEQUENCE [LARGE SCALE GENOMIC DNA]</scope>
    <source>
        <strain evidence="2">cv. B-3</strain>
    </source>
</reference>
<dbReference type="AlphaFoldDB" id="A0A397ZX21"/>
<dbReference type="EMBL" id="CM010630">
    <property type="protein sequence ID" value="RID70102.1"/>
    <property type="molecule type" value="Genomic_DNA"/>
</dbReference>
<evidence type="ECO:0000313" key="1">
    <source>
        <dbReference type="EMBL" id="RID70102.1"/>
    </source>
</evidence>
<sequence>INIQTGEDEEAAVKLEPTKTRHSPLQYKCKYYILCGGRELVSMIICTNFNFQPSLSALCWLNLLGPSMETY</sequence>
<feature type="non-terminal residue" evidence="1">
    <location>
        <position position="1"/>
    </location>
</feature>
<name>A0A397ZX21_BRACM</name>
<proteinExistence type="predicted"/>